<keyword evidence="3 9" id="KW-0812">Transmembrane</keyword>
<dbReference type="OrthoDB" id="1552at2759"/>
<gene>
    <name evidence="10" type="ORF">AG1IA_04387</name>
</gene>
<dbReference type="GO" id="GO:0005739">
    <property type="term" value="C:mitochondrion"/>
    <property type="evidence" value="ECO:0007669"/>
    <property type="project" value="UniProtKB-SubCell"/>
</dbReference>
<evidence type="ECO:0000313" key="11">
    <source>
        <dbReference type="Proteomes" id="UP000011668"/>
    </source>
</evidence>
<name>L8WTU7_THACA</name>
<evidence type="ECO:0000256" key="2">
    <source>
        <dbReference type="ARBA" id="ARBA00004370"/>
    </source>
</evidence>
<protein>
    <submittedName>
        <fullName evidence="10">Uncharacterized protein</fullName>
    </submittedName>
</protein>
<proteinExistence type="predicted"/>
<keyword evidence="6" id="KW-0496">Mitochondrion</keyword>
<dbReference type="AlphaFoldDB" id="L8WTU7"/>
<evidence type="ECO:0000256" key="1">
    <source>
        <dbReference type="ARBA" id="ARBA00004173"/>
    </source>
</evidence>
<keyword evidence="4 9" id="KW-1133">Transmembrane helix</keyword>
<reference evidence="10 11" key="1">
    <citation type="journal article" date="2013" name="Nat. Commun.">
        <title>The evolution and pathogenic mechanisms of the rice sheath blight pathogen.</title>
        <authorList>
            <person name="Zheng A."/>
            <person name="Lin R."/>
            <person name="Xu L."/>
            <person name="Qin P."/>
            <person name="Tang C."/>
            <person name="Ai P."/>
            <person name="Zhang D."/>
            <person name="Liu Y."/>
            <person name="Sun Z."/>
            <person name="Feng H."/>
            <person name="Wang Y."/>
            <person name="Chen Y."/>
            <person name="Liang X."/>
            <person name="Fu R."/>
            <person name="Li Q."/>
            <person name="Zhang J."/>
            <person name="Yu X."/>
            <person name="Xie Z."/>
            <person name="Ding L."/>
            <person name="Guan P."/>
            <person name="Tang J."/>
            <person name="Liang Y."/>
            <person name="Wang S."/>
            <person name="Deng Q."/>
            <person name="Li S."/>
            <person name="Zhu J."/>
            <person name="Wang L."/>
            <person name="Liu H."/>
            <person name="Li P."/>
        </authorList>
    </citation>
    <scope>NUCLEOTIDE SEQUENCE [LARGE SCALE GENOMIC DNA]</scope>
    <source>
        <strain evidence="11">AG-1 IA</strain>
    </source>
</reference>
<organism evidence="10 11">
    <name type="scientific">Thanatephorus cucumeris (strain AG1-IA)</name>
    <name type="common">Rice sheath blight fungus</name>
    <name type="synonym">Rhizoctonia solani</name>
    <dbReference type="NCBI Taxonomy" id="983506"/>
    <lineage>
        <taxon>Eukaryota</taxon>
        <taxon>Fungi</taxon>
        <taxon>Dikarya</taxon>
        <taxon>Basidiomycota</taxon>
        <taxon>Agaricomycotina</taxon>
        <taxon>Agaricomycetes</taxon>
        <taxon>Cantharellales</taxon>
        <taxon>Ceratobasidiaceae</taxon>
        <taxon>Rhizoctonia</taxon>
        <taxon>Rhizoctonia solani AG-1</taxon>
    </lineage>
</organism>
<comment type="subcellular location">
    <subcellularLocation>
        <location evidence="2">Membrane</location>
    </subcellularLocation>
    <subcellularLocation>
        <location evidence="1">Mitochondrion</location>
    </subcellularLocation>
</comment>
<evidence type="ECO:0000313" key="10">
    <source>
        <dbReference type="EMBL" id="ELU41576.1"/>
    </source>
</evidence>
<feature type="transmembrane region" description="Helical" evidence="9">
    <location>
        <begin position="345"/>
        <end position="372"/>
    </location>
</feature>
<dbReference type="EMBL" id="AFRT01001035">
    <property type="protein sequence ID" value="ELU41576.1"/>
    <property type="molecule type" value="Genomic_DNA"/>
</dbReference>
<sequence>MFCRARPFTVQRSFRSSAVALNSQIRLIDEGNNSTSNTDTETPSSKLESEPLPGLELVSQASSPPTPSSSGLPQVVPENELRDIPRINAFDTHRFVTALERTFPTPIARTLMRATRALLVVRFGRVKQEIFGVRDLDNQAYLFRAALSELRTELTMRTRSEFAALRTASNALRREVDALNGKMKEDIATLNIDMDINNRKNETRADAKVNEIAIEQELNHRATIKISDLRFACSTFLSTTYLLTTHKVPKLNRPNGSTSVGECWWWNVKSSTSANLRIMSQPVSNCGGLSAHVQRRSLLTNRSKQMPQLIAKQRQFMITHSCFVMYIMCHFYRVSLASLPANHYFLRMVLFHALLVPNSTICLSRIISFFLFHDSFRVTEREPVGLPWPPKLTYH</sequence>
<dbReference type="PANTHER" id="PTHR14360">
    <property type="entry name" value="PROTEIN FMP32, MITOCHONDRIAL"/>
    <property type="match status" value="1"/>
</dbReference>
<keyword evidence="5" id="KW-0175">Coiled coil</keyword>
<evidence type="ECO:0000256" key="6">
    <source>
        <dbReference type="ARBA" id="ARBA00023128"/>
    </source>
</evidence>
<dbReference type="GO" id="GO:0016020">
    <property type="term" value="C:membrane"/>
    <property type="evidence" value="ECO:0007669"/>
    <property type="project" value="UniProtKB-SubCell"/>
</dbReference>
<dbReference type="HOGENOM" id="CLU_698646_0_0_1"/>
<evidence type="ECO:0000256" key="4">
    <source>
        <dbReference type="ARBA" id="ARBA00022989"/>
    </source>
</evidence>
<dbReference type="Proteomes" id="UP000011668">
    <property type="component" value="Unassembled WGS sequence"/>
</dbReference>
<evidence type="ECO:0000256" key="5">
    <source>
        <dbReference type="ARBA" id="ARBA00023054"/>
    </source>
</evidence>
<comment type="caution">
    <text evidence="10">The sequence shown here is derived from an EMBL/GenBank/DDBJ whole genome shotgun (WGS) entry which is preliminary data.</text>
</comment>
<evidence type="ECO:0000256" key="9">
    <source>
        <dbReference type="SAM" id="Phobius"/>
    </source>
</evidence>
<dbReference type="InterPro" id="IPR024461">
    <property type="entry name" value="CCDC90-like"/>
</dbReference>
<dbReference type="STRING" id="983506.L8WTU7"/>
<feature type="region of interest" description="Disordered" evidence="8">
    <location>
        <begin position="30"/>
        <end position="78"/>
    </location>
</feature>
<evidence type="ECO:0000256" key="7">
    <source>
        <dbReference type="ARBA" id="ARBA00023136"/>
    </source>
</evidence>
<evidence type="ECO:0000256" key="8">
    <source>
        <dbReference type="SAM" id="MobiDB-lite"/>
    </source>
</evidence>
<keyword evidence="7 9" id="KW-0472">Membrane</keyword>
<keyword evidence="11" id="KW-1185">Reference proteome</keyword>
<feature type="transmembrane region" description="Helical" evidence="9">
    <location>
        <begin position="316"/>
        <end position="333"/>
    </location>
</feature>
<dbReference type="Gene3D" id="1.20.5.340">
    <property type="match status" value="1"/>
</dbReference>
<dbReference type="Pfam" id="PF07798">
    <property type="entry name" value="CCDC90-like"/>
    <property type="match status" value="1"/>
</dbReference>
<evidence type="ECO:0000256" key="3">
    <source>
        <dbReference type="ARBA" id="ARBA00022692"/>
    </source>
</evidence>
<accession>L8WTU7</accession>
<feature type="compositionally biased region" description="Polar residues" evidence="8">
    <location>
        <begin position="30"/>
        <end position="46"/>
    </location>
</feature>
<dbReference type="PANTHER" id="PTHR14360:SF12">
    <property type="entry name" value="MOZ PROTEIN REPRESENTS A CHROMATIN-ASSOCIATED ACETYLTRANSFERASE"/>
    <property type="match status" value="1"/>
</dbReference>